<gene>
    <name evidence="3" type="ORF">SM436_11335</name>
</gene>
<dbReference type="InterPro" id="IPR005149">
    <property type="entry name" value="Tscrpt_reg_PadR_N"/>
</dbReference>
<dbReference type="PANTHER" id="PTHR43252:SF6">
    <property type="entry name" value="NEGATIVE TRANSCRIPTION REGULATOR PADR"/>
    <property type="match status" value="1"/>
</dbReference>
<accession>A0ABV4QUI1</accession>
<dbReference type="InterPro" id="IPR018309">
    <property type="entry name" value="Tscrpt_reg_PadR_C"/>
</dbReference>
<dbReference type="InterPro" id="IPR036390">
    <property type="entry name" value="WH_DNA-bd_sf"/>
</dbReference>
<comment type="caution">
    <text evidence="3">The sequence shown here is derived from an EMBL/GenBank/DDBJ whole genome shotgun (WGS) entry which is preliminary data.</text>
</comment>
<reference evidence="3 4" key="1">
    <citation type="submission" date="2023-11" db="EMBL/GenBank/DDBJ databases">
        <title>Actinomadura monticuli sp. nov., isolated from volcanic ash.</title>
        <authorList>
            <person name="Lee S.D."/>
            <person name="Yang H."/>
            <person name="Kim I.S."/>
        </authorList>
    </citation>
    <scope>NUCLEOTIDE SEQUENCE [LARGE SCALE GENOMIC DNA]</scope>
    <source>
        <strain evidence="3 4">DSM 45346</strain>
    </source>
</reference>
<evidence type="ECO:0000259" key="1">
    <source>
        <dbReference type="Pfam" id="PF03551"/>
    </source>
</evidence>
<dbReference type="InterPro" id="IPR036388">
    <property type="entry name" value="WH-like_DNA-bd_sf"/>
</dbReference>
<dbReference type="Proteomes" id="UP001569904">
    <property type="component" value="Unassembled WGS sequence"/>
</dbReference>
<keyword evidence="4" id="KW-1185">Reference proteome</keyword>
<dbReference type="PANTHER" id="PTHR43252">
    <property type="entry name" value="TRANSCRIPTIONAL REGULATOR YQJI"/>
    <property type="match status" value="1"/>
</dbReference>
<dbReference type="EMBL" id="JAXCEH010000005">
    <property type="protein sequence ID" value="MFA1554279.1"/>
    <property type="molecule type" value="Genomic_DNA"/>
</dbReference>
<dbReference type="Pfam" id="PF10400">
    <property type="entry name" value="Vir_act_alpha_C"/>
    <property type="match status" value="1"/>
</dbReference>
<sequence>MSVRHALLALLSEGPKYGLQLRQEFEARTGEVWPLNVGQVYTTVQRLERDGLVVSDDAEEPGSQKSYRITEAGGEELRAWLATPPAADVPPRDELVIKVLVALRVPGVRVTAILQAHRKHLIETMSRYARLKEEAGPDDVGLLLVADAELFRLEATVRWLDAADARLRHLQPAEGAAAERTAEAAR</sequence>
<proteinExistence type="predicted"/>
<dbReference type="SUPFAM" id="SSF46785">
    <property type="entry name" value="Winged helix' DNA-binding domain"/>
    <property type="match status" value="1"/>
</dbReference>
<dbReference type="Pfam" id="PF03551">
    <property type="entry name" value="PadR"/>
    <property type="match status" value="1"/>
</dbReference>
<evidence type="ECO:0000313" key="3">
    <source>
        <dbReference type="EMBL" id="MFA1554279.1"/>
    </source>
</evidence>
<feature type="domain" description="Transcription regulator PadR C-terminal" evidence="2">
    <location>
        <begin position="92"/>
        <end position="167"/>
    </location>
</feature>
<dbReference type="Gene3D" id="1.10.10.10">
    <property type="entry name" value="Winged helix-like DNA-binding domain superfamily/Winged helix DNA-binding domain"/>
    <property type="match status" value="1"/>
</dbReference>
<dbReference type="RefSeq" id="WP_371940670.1">
    <property type="nucleotide sequence ID" value="NZ_JAXCEH010000005.1"/>
</dbReference>
<evidence type="ECO:0000313" key="4">
    <source>
        <dbReference type="Proteomes" id="UP001569904"/>
    </source>
</evidence>
<organism evidence="3 4">
    <name type="scientific">Actinomadura chokoriensis</name>
    <dbReference type="NCBI Taxonomy" id="454156"/>
    <lineage>
        <taxon>Bacteria</taxon>
        <taxon>Bacillati</taxon>
        <taxon>Actinomycetota</taxon>
        <taxon>Actinomycetes</taxon>
        <taxon>Streptosporangiales</taxon>
        <taxon>Thermomonosporaceae</taxon>
        <taxon>Actinomadura</taxon>
    </lineage>
</organism>
<feature type="domain" description="Transcription regulator PadR N-terminal" evidence="1">
    <location>
        <begin position="7"/>
        <end position="78"/>
    </location>
</feature>
<protein>
    <submittedName>
        <fullName evidence="3">PadR family transcriptional regulator</fullName>
    </submittedName>
</protein>
<evidence type="ECO:0000259" key="2">
    <source>
        <dbReference type="Pfam" id="PF10400"/>
    </source>
</evidence>
<name>A0ABV4QUI1_9ACTN</name>